<evidence type="ECO:0000256" key="1">
    <source>
        <dbReference type="ARBA" id="ARBA00004555"/>
    </source>
</evidence>
<protein>
    <recommendedName>
        <fullName evidence="6">TATA element modulatory factor 1 TATA binding domain-containing protein</fullName>
    </recommendedName>
</protein>
<dbReference type="EMBL" id="JANBPT010000689">
    <property type="protein sequence ID" value="KAJ1914354.1"/>
    <property type="molecule type" value="Genomic_DNA"/>
</dbReference>
<feature type="region of interest" description="Disordered" evidence="5">
    <location>
        <begin position="812"/>
        <end position="891"/>
    </location>
</feature>
<dbReference type="InterPro" id="IPR022092">
    <property type="entry name" value="TMF_DNA-bd"/>
</dbReference>
<comment type="subcellular location">
    <subcellularLocation>
        <location evidence="1">Golgi apparatus</location>
    </subcellularLocation>
</comment>
<dbReference type="Pfam" id="PF12329">
    <property type="entry name" value="TMF_DNA_bd"/>
    <property type="match status" value="1"/>
</dbReference>
<feature type="coiled-coil region" evidence="4">
    <location>
        <begin position="416"/>
        <end position="620"/>
    </location>
</feature>
<evidence type="ECO:0000259" key="6">
    <source>
        <dbReference type="Pfam" id="PF12325"/>
    </source>
</evidence>
<feature type="compositionally biased region" description="Low complexity" evidence="5">
    <location>
        <begin position="173"/>
        <end position="191"/>
    </location>
</feature>
<sequence>MSFFGAPDANRSWGGIFKQAINSVENRLDQVLDIAAAGDGQPGPVSGPASTPGRSSNTMRRTPSQNRRPPGAAQLPRQPRASSATGAQAPQSRVQNGAKLVPTASESDLPALVPLPADVVVAASAMPPSQRLGSNQNRTDGLRAKHTATTAGSGRDGGADTRPGRQSLDERLNAAVNSSNATPATANITPTMSTEQPPAVDRLPSPALSIAKPTVLEDSGALAVARSSPAAGERVSRTYSSPRLQQALVDPLVSPEPATSRSVRGSEDSMANPPTSTSSSSPNHPTVLTTPGVAAPTDTHEPSASAESDTEVERSSAPTMATVTPLDPRTSLDIDEAVLQRTLEQRERQLEVAQEQNGQLTSQIDQLKAQLDHRQALTTAAAAEHESTLALRNDEISLLKTGIEALLANSKGNSDIQKLEKVLARQKETLTERDAQLSQLIEEGGNLSRKELRLSNTIKRLRGEVADSERLLRAAQAKTEKVQAKVDEGERKLRAQKEADARRIEQLKVQATQVDQLKRTVQELQNGARAAEKAQAKVQASLEAANKEIQASKAKVAQAQREASSQAREQETARAQALENKLRHTEAALAQQGQVADAKLEERDQEIATLNANLRSQETTLLGQISTLRMRLELAESSSETYNVSIHEHTAPLFRQIEELTNRLNTETVSRATTERKLQTNLKKALKQLADRDARISALEQRVADLTEQVESAEASLADARVRSEDLEDERGELTRQAEVAQVRATELEAQVDRMTKQLTRATQVNLDLERQLTAQQAEAGLPRAAALSPSNGPVAIHGTNAPETSAIATTTNGLEVNPPPPSASSSSSLSSSASLPASPHHSLLLRGLSPRLEASRPSSPASSRRGSVSTLGGTPTPTTTTTTTGPDATVTGSLTAMRQLKAQIATLQTQLQTVSDRRTQLEETLATKAAETEELVATVQRLTTLETESKDLAVRHATVLELLGEKTELVAELQADIADMKEMYKVQITELITRVEQLTKR</sequence>
<dbReference type="InterPro" id="IPR022091">
    <property type="entry name" value="TMF_TATA-bd"/>
</dbReference>
<feature type="compositionally biased region" description="Basic and acidic residues" evidence="5">
    <location>
        <begin position="157"/>
        <end position="172"/>
    </location>
</feature>
<feature type="region of interest" description="Disordered" evidence="5">
    <location>
        <begin position="126"/>
        <end position="205"/>
    </location>
</feature>
<comment type="caution">
    <text evidence="7">The sequence shown here is derived from an EMBL/GenBank/DDBJ whole genome shotgun (WGS) entry which is preliminary data.</text>
</comment>
<accession>A0A9W8DM78</accession>
<reference evidence="7" key="1">
    <citation type="submission" date="2022-07" db="EMBL/GenBank/DDBJ databases">
        <title>Phylogenomic reconstructions and comparative analyses of Kickxellomycotina fungi.</title>
        <authorList>
            <person name="Reynolds N.K."/>
            <person name="Stajich J.E."/>
            <person name="Barry K."/>
            <person name="Grigoriev I.V."/>
            <person name="Crous P."/>
            <person name="Smith M.E."/>
        </authorList>
    </citation>
    <scope>NUCLEOTIDE SEQUENCE</scope>
    <source>
        <strain evidence="7">RSA 861</strain>
    </source>
</reference>
<feature type="compositionally biased region" description="Polar residues" evidence="5">
    <location>
        <begin position="80"/>
        <end position="95"/>
    </location>
</feature>
<feature type="coiled-coil region" evidence="4">
    <location>
        <begin position="964"/>
        <end position="1002"/>
    </location>
</feature>
<dbReference type="GO" id="GO:0005783">
    <property type="term" value="C:endoplasmic reticulum"/>
    <property type="evidence" value="ECO:0007669"/>
    <property type="project" value="TreeGrafter"/>
</dbReference>
<feature type="coiled-coil region" evidence="4">
    <location>
        <begin position="898"/>
        <end position="925"/>
    </location>
</feature>
<evidence type="ECO:0000256" key="4">
    <source>
        <dbReference type="SAM" id="Coils"/>
    </source>
</evidence>
<evidence type="ECO:0000313" key="7">
    <source>
        <dbReference type="EMBL" id="KAJ1914354.1"/>
    </source>
</evidence>
<feature type="compositionally biased region" description="Polar residues" evidence="5">
    <location>
        <begin position="48"/>
        <end position="67"/>
    </location>
</feature>
<dbReference type="AlphaFoldDB" id="A0A9W8DM78"/>
<feature type="coiled-coil region" evidence="4">
    <location>
        <begin position="682"/>
        <end position="779"/>
    </location>
</feature>
<feature type="coiled-coil region" evidence="4">
    <location>
        <begin position="336"/>
        <end position="370"/>
    </location>
</feature>
<organism evidence="7 8">
    <name type="scientific">Tieghemiomyces parasiticus</name>
    <dbReference type="NCBI Taxonomy" id="78921"/>
    <lineage>
        <taxon>Eukaryota</taxon>
        <taxon>Fungi</taxon>
        <taxon>Fungi incertae sedis</taxon>
        <taxon>Zoopagomycota</taxon>
        <taxon>Kickxellomycotina</taxon>
        <taxon>Dimargaritomycetes</taxon>
        <taxon>Dimargaritales</taxon>
        <taxon>Dimargaritaceae</taxon>
        <taxon>Tieghemiomyces</taxon>
    </lineage>
</organism>
<evidence type="ECO:0000256" key="5">
    <source>
        <dbReference type="SAM" id="MobiDB-lite"/>
    </source>
</evidence>
<feature type="compositionally biased region" description="Low complexity" evidence="5">
    <location>
        <begin position="273"/>
        <end position="282"/>
    </location>
</feature>
<feature type="region of interest" description="Disordered" evidence="5">
    <location>
        <begin position="36"/>
        <end position="96"/>
    </location>
</feature>
<gene>
    <name evidence="7" type="ORF">IWQ60_008843</name>
</gene>
<dbReference type="Proteomes" id="UP001150569">
    <property type="component" value="Unassembled WGS sequence"/>
</dbReference>
<dbReference type="PANTHER" id="PTHR46515:SF1">
    <property type="entry name" value="TATA ELEMENT MODULATORY FACTOR"/>
    <property type="match status" value="1"/>
</dbReference>
<dbReference type="GO" id="GO:0005794">
    <property type="term" value="C:Golgi apparatus"/>
    <property type="evidence" value="ECO:0007669"/>
    <property type="project" value="UniProtKB-SubCell"/>
</dbReference>
<dbReference type="PANTHER" id="PTHR46515">
    <property type="entry name" value="TATA ELEMENT MODULATORY FACTOR TMF1"/>
    <property type="match status" value="1"/>
</dbReference>
<evidence type="ECO:0000256" key="3">
    <source>
        <dbReference type="ARBA" id="ARBA00023054"/>
    </source>
</evidence>
<dbReference type="Gene3D" id="1.20.5.340">
    <property type="match status" value="1"/>
</dbReference>
<evidence type="ECO:0000256" key="2">
    <source>
        <dbReference type="ARBA" id="ARBA00023034"/>
    </source>
</evidence>
<evidence type="ECO:0000313" key="8">
    <source>
        <dbReference type="Proteomes" id="UP001150569"/>
    </source>
</evidence>
<proteinExistence type="predicted"/>
<name>A0A9W8DM78_9FUNG</name>
<feature type="region of interest" description="Disordered" evidence="5">
    <location>
        <begin position="223"/>
        <end position="331"/>
    </location>
</feature>
<dbReference type="Pfam" id="PF12325">
    <property type="entry name" value="TMF_TATA_bd"/>
    <property type="match status" value="1"/>
</dbReference>
<keyword evidence="3 4" id="KW-0175">Coiled coil</keyword>
<feature type="compositionally biased region" description="Low complexity" evidence="5">
    <location>
        <begin position="824"/>
        <end position="891"/>
    </location>
</feature>
<dbReference type="InterPro" id="IPR052602">
    <property type="entry name" value="Growth_transcription_reg"/>
</dbReference>
<keyword evidence="8" id="KW-1185">Reference proteome</keyword>
<keyword evidence="2" id="KW-0333">Golgi apparatus</keyword>
<feature type="domain" description="TATA element modulatory factor 1 TATA binding" evidence="6">
    <location>
        <begin position="884"/>
        <end position="992"/>
    </location>
</feature>
<dbReference type="OrthoDB" id="74178at2759"/>